<evidence type="ECO:0000313" key="8">
    <source>
        <dbReference type="Proteomes" id="UP001497497"/>
    </source>
</evidence>
<evidence type="ECO:0000256" key="2">
    <source>
        <dbReference type="ARBA" id="ARBA00022741"/>
    </source>
</evidence>
<organism evidence="7 8">
    <name type="scientific">Lymnaea stagnalis</name>
    <name type="common">Great pond snail</name>
    <name type="synonym">Helix stagnalis</name>
    <dbReference type="NCBI Taxonomy" id="6523"/>
    <lineage>
        <taxon>Eukaryota</taxon>
        <taxon>Metazoa</taxon>
        <taxon>Spiralia</taxon>
        <taxon>Lophotrochozoa</taxon>
        <taxon>Mollusca</taxon>
        <taxon>Gastropoda</taxon>
        <taxon>Heterobranchia</taxon>
        <taxon>Euthyneura</taxon>
        <taxon>Panpulmonata</taxon>
        <taxon>Hygrophila</taxon>
        <taxon>Lymnaeoidea</taxon>
        <taxon>Lymnaeidae</taxon>
        <taxon>Lymnaea</taxon>
    </lineage>
</organism>
<keyword evidence="8" id="KW-1185">Reference proteome</keyword>
<evidence type="ECO:0000256" key="3">
    <source>
        <dbReference type="ARBA" id="ARBA00023134"/>
    </source>
</evidence>
<name>A0AAV2HPX5_LYMST</name>
<dbReference type="PROSITE" id="PS51720">
    <property type="entry name" value="G_AIG1"/>
    <property type="match status" value="1"/>
</dbReference>
<keyword evidence="2" id="KW-0547">Nucleotide-binding</keyword>
<protein>
    <recommendedName>
        <fullName evidence="6">AIG1-type G domain-containing protein</fullName>
    </recommendedName>
</protein>
<dbReference type="GO" id="GO:0005525">
    <property type="term" value="F:GTP binding"/>
    <property type="evidence" value="ECO:0007669"/>
    <property type="project" value="UniProtKB-KW"/>
</dbReference>
<evidence type="ECO:0000256" key="1">
    <source>
        <dbReference type="ARBA" id="ARBA00008535"/>
    </source>
</evidence>
<dbReference type="Proteomes" id="UP001497497">
    <property type="component" value="Unassembled WGS sequence"/>
</dbReference>
<feature type="coiled-coil region" evidence="4">
    <location>
        <begin position="335"/>
        <end position="376"/>
    </location>
</feature>
<dbReference type="SUPFAM" id="SSF52540">
    <property type="entry name" value="P-loop containing nucleoside triphosphate hydrolases"/>
    <property type="match status" value="1"/>
</dbReference>
<dbReference type="EMBL" id="CAXITT010000185">
    <property type="protein sequence ID" value="CAL1534884.1"/>
    <property type="molecule type" value="Genomic_DNA"/>
</dbReference>
<dbReference type="PANTHER" id="PTHR10903">
    <property type="entry name" value="GTPASE, IMAP FAMILY MEMBER-RELATED"/>
    <property type="match status" value="1"/>
</dbReference>
<reference evidence="7 8" key="1">
    <citation type="submission" date="2024-04" db="EMBL/GenBank/DDBJ databases">
        <authorList>
            <consortium name="Genoscope - CEA"/>
            <person name="William W."/>
        </authorList>
    </citation>
    <scope>NUCLEOTIDE SEQUENCE [LARGE SCALE GENOMIC DNA]</scope>
</reference>
<feature type="region of interest" description="Disordered" evidence="5">
    <location>
        <begin position="1"/>
        <end position="20"/>
    </location>
</feature>
<keyword evidence="3" id="KW-0342">GTP-binding</keyword>
<dbReference type="AlphaFoldDB" id="A0AAV2HPX5"/>
<dbReference type="InterPro" id="IPR027417">
    <property type="entry name" value="P-loop_NTPase"/>
</dbReference>
<dbReference type="InterPro" id="IPR006703">
    <property type="entry name" value="G_AIG1"/>
</dbReference>
<comment type="similarity">
    <text evidence="1">Belongs to the TRAFAC class TrmE-Era-EngA-EngB-Septin-like GTPase superfamily. AIG1/Toc34/Toc159-like paraseptin GTPase family. IAN subfamily.</text>
</comment>
<evidence type="ECO:0000259" key="6">
    <source>
        <dbReference type="PROSITE" id="PS51720"/>
    </source>
</evidence>
<dbReference type="PANTHER" id="PTHR10903:SF184">
    <property type="entry name" value="GTP-BINDING PROTEIN A"/>
    <property type="match status" value="1"/>
</dbReference>
<dbReference type="FunFam" id="3.40.50.300:FF:000840">
    <property type="entry name" value="Immune-associated nucleotide-binding protein 9"/>
    <property type="match status" value="1"/>
</dbReference>
<sequence>MSMNIKDNSQMTSSEGTKPTPAKEYDLLLLGKRGNGKSATGNSILGYKAFVASTKSSSVTNGIERRSSIFKDTILNVVDTPGVLDTAALSEVVNGSTMRKITEKLQEAVENNPRGYNACILVAKYGIRFTEEESDAIHMLKQIFGEDFIRNFCVLVMTNGDTFEAEENDFDFQKWIDEQSGSIQDVFHDCGFRVVLFDNMTKDPKKKEKQVDELIALVDRIAAKNRRYTNYYFQKALKSRTALLVQLGSDSTKKRFMSKISNLMSEIEKIERNEPDDQVPMLTKTLETVQELINGIIKEDQGTDVFKAIQDTVWSLKGKLETDINRNKKMSAERKNFTKETAQNLKENYEKMQILFQAQEEMKRKLEDERNKKQCTVQ</sequence>
<accession>A0AAV2HPX5</accession>
<dbReference type="Gene3D" id="3.40.50.300">
    <property type="entry name" value="P-loop containing nucleotide triphosphate hydrolases"/>
    <property type="match status" value="1"/>
</dbReference>
<comment type="caution">
    <text evidence="7">The sequence shown here is derived from an EMBL/GenBank/DDBJ whole genome shotgun (WGS) entry which is preliminary data.</text>
</comment>
<evidence type="ECO:0000256" key="5">
    <source>
        <dbReference type="SAM" id="MobiDB-lite"/>
    </source>
</evidence>
<dbReference type="Pfam" id="PF04548">
    <property type="entry name" value="AIG1"/>
    <property type="match status" value="1"/>
</dbReference>
<evidence type="ECO:0000256" key="4">
    <source>
        <dbReference type="SAM" id="Coils"/>
    </source>
</evidence>
<proteinExistence type="inferred from homology"/>
<dbReference type="InterPro" id="IPR045058">
    <property type="entry name" value="GIMA/IAN/Toc"/>
</dbReference>
<evidence type="ECO:0000313" key="7">
    <source>
        <dbReference type="EMBL" id="CAL1534884.1"/>
    </source>
</evidence>
<feature type="compositionally biased region" description="Polar residues" evidence="5">
    <location>
        <begin position="1"/>
        <end position="17"/>
    </location>
</feature>
<keyword evidence="4" id="KW-0175">Coiled coil</keyword>
<feature type="domain" description="AIG1-type G" evidence="6">
    <location>
        <begin position="22"/>
        <end position="240"/>
    </location>
</feature>
<gene>
    <name evidence="7" type="ORF">GSLYS_00008844001</name>
</gene>